<name>A0AA97H2R3_9FIRM</name>
<evidence type="ECO:0000313" key="12">
    <source>
        <dbReference type="EMBL" id="WOC31443.1"/>
    </source>
</evidence>
<dbReference type="Pfam" id="PF02780">
    <property type="entry name" value="Transketolase_C"/>
    <property type="match status" value="1"/>
</dbReference>
<keyword evidence="9 10" id="KW-0414">Isoprene biosynthesis</keyword>
<keyword evidence="7 10" id="KW-0784">Thiamine biosynthesis</keyword>
<comment type="subunit">
    <text evidence="3 10">Homodimer.</text>
</comment>
<dbReference type="InterPro" id="IPR033248">
    <property type="entry name" value="Transketolase_C"/>
</dbReference>
<dbReference type="NCBIfam" id="TIGR00204">
    <property type="entry name" value="dxs"/>
    <property type="match status" value="1"/>
</dbReference>
<dbReference type="InterPro" id="IPR005475">
    <property type="entry name" value="Transketolase-like_Pyr-bd"/>
</dbReference>
<organism evidence="12 13">
    <name type="scientific">Caproicibacterium argilliputei</name>
    <dbReference type="NCBI Taxonomy" id="3030016"/>
    <lineage>
        <taxon>Bacteria</taxon>
        <taxon>Bacillati</taxon>
        <taxon>Bacillota</taxon>
        <taxon>Clostridia</taxon>
        <taxon>Eubacteriales</taxon>
        <taxon>Oscillospiraceae</taxon>
        <taxon>Caproicibacterium</taxon>
    </lineage>
</organism>
<keyword evidence="4 10" id="KW-0808">Transferase</keyword>
<dbReference type="Pfam" id="PF13292">
    <property type="entry name" value="DXP_synthase_N"/>
    <property type="match status" value="1"/>
</dbReference>
<keyword evidence="8 10" id="KW-0786">Thiamine pyrophosphate</keyword>
<evidence type="ECO:0000256" key="8">
    <source>
        <dbReference type="ARBA" id="ARBA00023052"/>
    </source>
</evidence>
<dbReference type="InterPro" id="IPR029061">
    <property type="entry name" value="THDP-binding"/>
</dbReference>
<dbReference type="CDD" id="cd07033">
    <property type="entry name" value="TPP_PYR_DXS_TK_like"/>
    <property type="match status" value="1"/>
</dbReference>
<dbReference type="NCBIfam" id="NF003933">
    <property type="entry name" value="PRK05444.2-2"/>
    <property type="match status" value="1"/>
</dbReference>
<dbReference type="SMART" id="SM00861">
    <property type="entry name" value="Transket_pyr"/>
    <property type="match status" value="1"/>
</dbReference>
<dbReference type="RefSeq" id="WP_275845269.1">
    <property type="nucleotide sequence ID" value="NZ_CP135996.1"/>
</dbReference>
<dbReference type="GO" id="GO:0000287">
    <property type="term" value="F:magnesium ion binding"/>
    <property type="evidence" value="ECO:0007669"/>
    <property type="project" value="UniProtKB-UniRule"/>
</dbReference>
<evidence type="ECO:0000256" key="6">
    <source>
        <dbReference type="ARBA" id="ARBA00022842"/>
    </source>
</evidence>
<evidence type="ECO:0000256" key="2">
    <source>
        <dbReference type="ARBA" id="ARBA00011081"/>
    </source>
</evidence>
<reference evidence="13" key="2">
    <citation type="submission" date="2024-06" db="EMBL/GenBank/DDBJ databases">
        <title>Caproicibacterium argilliputei sp. nov, a novel caproic acid producing anaerobic bacterium isolated from pit mud.</title>
        <authorList>
            <person name="Zeng C."/>
        </authorList>
    </citation>
    <scope>NUCLEOTIDE SEQUENCE [LARGE SCALE GENOMIC DNA]</scope>
    <source>
        <strain evidence="13">ZCY20-5</strain>
    </source>
</reference>
<comment type="cofactor">
    <cofactor evidence="10">
        <name>Mg(2+)</name>
        <dbReference type="ChEBI" id="CHEBI:18420"/>
    </cofactor>
    <text evidence="10">Binds 1 Mg(2+) ion per subunit.</text>
</comment>
<dbReference type="KEGG" id="carl:PXC00_09450"/>
<dbReference type="Gene3D" id="3.40.50.970">
    <property type="match status" value="2"/>
</dbReference>
<feature type="binding site" evidence="10">
    <location>
        <position position="74"/>
    </location>
    <ligand>
        <name>thiamine diphosphate</name>
        <dbReference type="ChEBI" id="CHEBI:58937"/>
    </ligand>
</feature>
<accession>A0AA97H2R3</accession>
<evidence type="ECO:0000256" key="4">
    <source>
        <dbReference type="ARBA" id="ARBA00022679"/>
    </source>
</evidence>
<dbReference type="InterPro" id="IPR020826">
    <property type="entry name" value="Transketolase_BS"/>
</dbReference>
<comment type="function">
    <text evidence="10">Catalyzes the acyloin condensation reaction between C atoms 2 and 3 of pyruvate and glyceraldehyde 3-phosphate to yield 1-deoxy-D-xylulose-5-phosphate (DXP).</text>
</comment>
<evidence type="ECO:0000256" key="3">
    <source>
        <dbReference type="ARBA" id="ARBA00011738"/>
    </source>
</evidence>
<dbReference type="GO" id="GO:0019288">
    <property type="term" value="P:isopentenyl diphosphate biosynthetic process, methylerythritol 4-phosphate pathway"/>
    <property type="evidence" value="ECO:0007669"/>
    <property type="project" value="TreeGrafter"/>
</dbReference>
<dbReference type="PANTHER" id="PTHR43322:SF5">
    <property type="entry name" value="1-DEOXY-D-XYLULOSE-5-PHOSPHATE SYNTHASE, CHLOROPLASTIC"/>
    <property type="match status" value="1"/>
</dbReference>
<evidence type="ECO:0000256" key="9">
    <source>
        <dbReference type="ARBA" id="ARBA00023229"/>
    </source>
</evidence>
<dbReference type="PROSITE" id="PS00802">
    <property type="entry name" value="TRANSKETOLASE_2"/>
    <property type="match status" value="1"/>
</dbReference>
<dbReference type="CDD" id="cd02007">
    <property type="entry name" value="TPP_DXS"/>
    <property type="match status" value="1"/>
</dbReference>
<dbReference type="GO" id="GO:0030976">
    <property type="term" value="F:thiamine pyrophosphate binding"/>
    <property type="evidence" value="ECO:0007669"/>
    <property type="project" value="UniProtKB-UniRule"/>
</dbReference>
<dbReference type="EC" id="2.2.1.7" evidence="10"/>
<dbReference type="AlphaFoldDB" id="A0AA97H2R3"/>
<dbReference type="InterPro" id="IPR005477">
    <property type="entry name" value="Dxylulose-5-P_synthase"/>
</dbReference>
<dbReference type="SUPFAM" id="SSF52518">
    <property type="entry name" value="Thiamin diphosphate-binding fold (THDP-binding)"/>
    <property type="match status" value="1"/>
</dbReference>
<evidence type="ECO:0000256" key="7">
    <source>
        <dbReference type="ARBA" id="ARBA00022977"/>
    </source>
</evidence>
<dbReference type="EMBL" id="CP135996">
    <property type="protein sequence ID" value="WOC31443.1"/>
    <property type="molecule type" value="Genomic_DNA"/>
</dbReference>
<dbReference type="GO" id="GO:0008661">
    <property type="term" value="F:1-deoxy-D-xylulose-5-phosphate synthase activity"/>
    <property type="evidence" value="ECO:0007669"/>
    <property type="project" value="UniProtKB-UniRule"/>
</dbReference>
<dbReference type="Gene3D" id="3.40.50.920">
    <property type="match status" value="1"/>
</dbReference>
<feature type="binding site" evidence="10">
    <location>
        <position position="175"/>
    </location>
    <ligand>
        <name>thiamine diphosphate</name>
        <dbReference type="ChEBI" id="CHEBI:58937"/>
    </ligand>
</feature>
<dbReference type="PANTHER" id="PTHR43322">
    <property type="entry name" value="1-D-DEOXYXYLULOSE 5-PHOSPHATE SYNTHASE-RELATED"/>
    <property type="match status" value="1"/>
</dbReference>
<reference evidence="13" key="3">
    <citation type="submission" date="2024-06" db="EMBL/GenBank/DDBJ databases">
        <authorList>
            <person name="Zeng C."/>
        </authorList>
    </citation>
    <scope>NUCLEOTIDE SEQUENCE [LARGE SCALE GENOMIC DNA]</scope>
    <source>
        <strain evidence="13">ZCY20-5</strain>
    </source>
</reference>
<dbReference type="Proteomes" id="UP001300604">
    <property type="component" value="Chromosome"/>
</dbReference>
<evidence type="ECO:0000256" key="5">
    <source>
        <dbReference type="ARBA" id="ARBA00022723"/>
    </source>
</evidence>
<evidence type="ECO:0000256" key="1">
    <source>
        <dbReference type="ARBA" id="ARBA00004980"/>
    </source>
</evidence>
<feature type="binding site" evidence="10">
    <location>
        <begin position="115"/>
        <end position="117"/>
    </location>
    <ligand>
        <name>thiamine diphosphate</name>
        <dbReference type="ChEBI" id="CHEBI:58937"/>
    </ligand>
</feature>
<feature type="binding site" evidence="10">
    <location>
        <position position="146"/>
    </location>
    <ligand>
        <name>Mg(2+)</name>
        <dbReference type="ChEBI" id="CHEBI:18420"/>
    </ligand>
</feature>
<keyword evidence="6 10" id="KW-0460">Magnesium</keyword>
<feature type="domain" description="Transketolase-like pyrimidine-binding" evidence="11">
    <location>
        <begin position="315"/>
        <end position="479"/>
    </location>
</feature>
<reference evidence="12 13" key="1">
    <citation type="submission" date="2024-06" db="EMBL/GenBank/DDBJ databases">
        <title>Caproicibacterium argilliputei sp. nov, a novel caproic acid producing anaerobic bacterium isolated from pit mud.</title>
        <authorList>
            <person name="Xia S."/>
        </authorList>
    </citation>
    <scope>NUCLEOTIDE SEQUENCE [LARGE SCALE GENOMIC DNA]</scope>
    <source>
        <strain evidence="12 13">ZCY20-5</strain>
    </source>
</reference>
<dbReference type="InterPro" id="IPR009014">
    <property type="entry name" value="Transketo_C/PFOR_II"/>
</dbReference>
<dbReference type="Pfam" id="PF02779">
    <property type="entry name" value="Transket_pyr"/>
    <property type="match status" value="1"/>
</dbReference>
<proteinExistence type="inferred from homology"/>
<protein>
    <recommendedName>
        <fullName evidence="10">1-deoxy-D-xylulose-5-phosphate synthase</fullName>
        <ecNumber evidence="10">2.2.1.7</ecNumber>
    </recommendedName>
    <alternativeName>
        <fullName evidence="10">1-deoxyxylulose-5-phosphate synthase</fullName>
        <shortName evidence="10">DXP synthase</shortName>
        <shortName evidence="10">DXPS</shortName>
    </alternativeName>
</protein>
<feature type="binding site" evidence="10">
    <location>
        <position position="366"/>
    </location>
    <ligand>
        <name>thiamine diphosphate</name>
        <dbReference type="ChEBI" id="CHEBI:58937"/>
    </ligand>
</feature>
<dbReference type="HAMAP" id="MF_00315">
    <property type="entry name" value="DXP_synth"/>
    <property type="match status" value="1"/>
</dbReference>
<comment type="cofactor">
    <cofactor evidence="10">
        <name>thiamine diphosphate</name>
        <dbReference type="ChEBI" id="CHEBI:58937"/>
    </cofactor>
    <text evidence="10">Binds 1 thiamine pyrophosphate per subunit.</text>
</comment>
<dbReference type="GO" id="GO:0016114">
    <property type="term" value="P:terpenoid biosynthetic process"/>
    <property type="evidence" value="ECO:0007669"/>
    <property type="project" value="UniProtKB-UniRule"/>
</dbReference>
<keyword evidence="13" id="KW-1185">Reference proteome</keyword>
<comment type="pathway">
    <text evidence="1 10">Metabolic intermediate biosynthesis; 1-deoxy-D-xylulose 5-phosphate biosynthesis; 1-deoxy-D-xylulose 5-phosphate from D-glyceraldehyde 3-phosphate and pyruvate: step 1/1.</text>
</comment>
<feature type="binding site" evidence="10">
    <location>
        <position position="175"/>
    </location>
    <ligand>
        <name>Mg(2+)</name>
        <dbReference type="ChEBI" id="CHEBI:18420"/>
    </ligand>
</feature>
<evidence type="ECO:0000256" key="10">
    <source>
        <dbReference type="HAMAP-Rule" id="MF_00315"/>
    </source>
</evidence>
<dbReference type="GO" id="GO:0009228">
    <property type="term" value="P:thiamine biosynthetic process"/>
    <property type="evidence" value="ECO:0007669"/>
    <property type="project" value="UniProtKB-UniRule"/>
</dbReference>
<comment type="catalytic activity">
    <reaction evidence="10">
        <text>D-glyceraldehyde 3-phosphate + pyruvate + H(+) = 1-deoxy-D-xylulose 5-phosphate + CO2</text>
        <dbReference type="Rhea" id="RHEA:12605"/>
        <dbReference type="ChEBI" id="CHEBI:15361"/>
        <dbReference type="ChEBI" id="CHEBI:15378"/>
        <dbReference type="ChEBI" id="CHEBI:16526"/>
        <dbReference type="ChEBI" id="CHEBI:57792"/>
        <dbReference type="ChEBI" id="CHEBI:59776"/>
        <dbReference type="EC" id="2.2.1.7"/>
    </reaction>
</comment>
<comment type="similarity">
    <text evidence="2 10">Belongs to the transketolase family. DXPS subfamily.</text>
</comment>
<feature type="binding site" evidence="10">
    <location>
        <begin position="147"/>
        <end position="148"/>
    </location>
    <ligand>
        <name>thiamine diphosphate</name>
        <dbReference type="ChEBI" id="CHEBI:58937"/>
    </ligand>
</feature>
<sequence length="620" mass="67613">MSKLLDQIHSPADLKDLTPAQLEQLCTELRTMIIRTVAKNGGHLASNLGSVELTVALHRVFGTPDDQIVWDVGHQAYAHKILTGRKDRFLTIRTQGGLSGFPNRQESPWDAFTAGHSSTSISAALGIAQAKALKEKPGYVVAVIGDGALTGGMAYEGLNNAGRFGKNLIVVLNDNKMSISRNVGAMARYLAHMRTKPGYLKAKSNVETVLNGIPLVGKPIWKAFHALKAVLRSLLYNSTLFEDMGFYYYGPFDGHDLPQLTEVLETAKTIDHPLLLHVVTEKGRGYSFAEQNPGAFHGVSSFDVQTGRAAAAKKETFSSVFGSTLCSMAAEDSRICAITAAMKSGTGLETFSERFPQRFFDTGIAEEHAVTFAGGLASQGMLPIFAVYSTFLQRGYDQMIHDVAIQRVKVVFGVDRAGVVGEDGETHQGIFDAAYFNTIPGVTVYSPAYFDELIRDLHRAFYETPGMVAVRYPRGAEGFRPADFLHRGEGFDQYGDAAAPALLVTYGRLFAQACRAQEVLNSRGMAVEVLKLDRIKPLPEGALQAAARKKRVFFFEEGIRTGGVGEHFESLLYEKTAFSGTCRIHAIENFVAHASVSQCLQALGLDADSMVQTITTEWEN</sequence>
<dbReference type="GO" id="GO:0005829">
    <property type="term" value="C:cytosol"/>
    <property type="evidence" value="ECO:0007669"/>
    <property type="project" value="TreeGrafter"/>
</dbReference>
<evidence type="ECO:0000313" key="13">
    <source>
        <dbReference type="Proteomes" id="UP001300604"/>
    </source>
</evidence>
<dbReference type="SUPFAM" id="SSF52922">
    <property type="entry name" value="TK C-terminal domain-like"/>
    <property type="match status" value="1"/>
</dbReference>
<gene>
    <name evidence="10 12" type="primary">dxs</name>
    <name evidence="12" type="ORF">PXC00_09450</name>
</gene>
<evidence type="ECO:0000259" key="11">
    <source>
        <dbReference type="SMART" id="SM00861"/>
    </source>
</evidence>
<feature type="binding site" evidence="10">
    <location>
        <position position="286"/>
    </location>
    <ligand>
        <name>thiamine diphosphate</name>
        <dbReference type="ChEBI" id="CHEBI:58937"/>
    </ligand>
</feature>
<keyword evidence="5 10" id="KW-0479">Metal-binding</keyword>